<feature type="transmembrane region" description="Helical" evidence="3">
    <location>
        <begin position="6"/>
        <end position="26"/>
    </location>
</feature>
<dbReference type="InterPro" id="IPR050469">
    <property type="entry name" value="Diguanylate_Cyclase"/>
</dbReference>
<keyword evidence="6" id="KW-1185">Reference proteome</keyword>
<accession>A0ABY0IRZ4</accession>
<dbReference type="PROSITE" id="PS50887">
    <property type="entry name" value="GGDEF"/>
    <property type="match status" value="1"/>
</dbReference>
<dbReference type="InterPro" id="IPR043128">
    <property type="entry name" value="Rev_trsase/Diguanyl_cyclase"/>
</dbReference>
<dbReference type="InterPro" id="IPR000160">
    <property type="entry name" value="GGDEF_dom"/>
</dbReference>
<comment type="catalytic activity">
    <reaction evidence="2">
        <text>2 GTP = 3',3'-c-di-GMP + 2 diphosphate</text>
        <dbReference type="Rhea" id="RHEA:24898"/>
        <dbReference type="ChEBI" id="CHEBI:33019"/>
        <dbReference type="ChEBI" id="CHEBI:37565"/>
        <dbReference type="ChEBI" id="CHEBI:58805"/>
        <dbReference type="EC" id="2.7.7.65"/>
    </reaction>
</comment>
<dbReference type="EMBL" id="SHKM01000001">
    <property type="protein sequence ID" value="RZT90363.1"/>
    <property type="molecule type" value="Genomic_DNA"/>
</dbReference>
<dbReference type="RefSeq" id="WP_130458823.1">
    <property type="nucleotide sequence ID" value="NZ_SHKM01000001.1"/>
</dbReference>
<feature type="domain" description="GGDEF" evidence="4">
    <location>
        <begin position="252"/>
        <end position="381"/>
    </location>
</feature>
<gene>
    <name evidence="5" type="ORF">EV678_1177</name>
</gene>
<dbReference type="PANTHER" id="PTHR45138:SF9">
    <property type="entry name" value="DIGUANYLATE CYCLASE DGCM-RELATED"/>
    <property type="match status" value="1"/>
</dbReference>
<organism evidence="5 6">
    <name type="scientific">Azospira oryzae</name>
    <dbReference type="NCBI Taxonomy" id="146939"/>
    <lineage>
        <taxon>Bacteria</taxon>
        <taxon>Pseudomonadati</taxon>
        <taxon>Pseudomonadota</taxon>
        <taxon>Betaproteobacteria</taxon>
        <taxon>Rhodocyclales</taxon>
        <taxon>Rhodocyclaceae</taxon>
        <taxon>Azospira</taxon>
    </lineage>
</organism>
<evidence type="ECO:0000256" key="2">
    <source>
        <dbReference type="ARBA" id="ARBA00034247"/>
    </source>
</evidence>
<dbReference type="Gene3D" id="3.30.70.270">
    <property type="match status" value="1"/>
</dbReference>
<feature type="transmembrane region" description="Helical" evidence="3">
    <location>
        <begin position="149"/>
        <end position="169"/>
    </location>
</feature>
<dbReference type="SMART" id="SM00267">
    <property type="entry name" value="GGDEF"/>
    <property type="match status" value="1"/>
</dbReference>
<dbReference type="PANTHER" id="PTHR45138">
    <property type="entry name" value="REGULATORY COMPONENTS OF SENSORY TRANSDUCTION SYSTEM"/>
    <property type="match status" value="1"/>
</dbReference>
<feature type="transmembrane region" description="Helical" evidence="3">
    <location>
        <begin position="189"/>
        <end position="209"/>
    </location>
</feature>
<protein>
    <recommendedName>
        <fullName evidence="1">diguanylate cyclase</fullName>
        <ecNumber evidence="1">2.7.7.65</ecNumber>
    </recommendedName>
</protein>
<sequence length="397" mass="43403">MPHIDLRTVILLAGFMTALMAVVLFFVTRSFPQRIRGIGHWAGGTLVGVFSGLLFGLRGLIPDALSVLLASLLLYTALSLWLSGTELFYQRQPSWRFQALVSGVGLGLLTWFLLVQPDTNARLAVAGLSLPLFYGRQLLVVFRYGRPGFISRFFCLVLLAQIGVLLLRGSSALVPGLGSDFLEQTPIQVVYLTAYPICTLMITVGYVLLATDRLRGELEYLSSHDSLTQILNRRAFVEVCEWEMARARRHGRALCLLMLDLDFFKKINDTYGHQAGDLVLQGFVQRVGAVLRRGEHFGRYGGEEFVVLLPDADLEQARQVAERIRLTTAEGPAQLPPVTVSIGVAALEAADTNLDCLLSRADNAMYLAKANGRNRIEVAAAGTREEGGGVSPAAPAP</sequence>
<dbReference type="Pfam" id="PF00990">
    <property type="entry name" value="GGDEF"/>
    <property type="match status" value="1"/>
</dbReference>
<dbReference type="CDD" id="cd01949">
    <property type="entry name" value="GGDEF"/>
    <property type="match status" value="1"/>
</dbReference>
<reference evidence="5 6" key="1">
    <citation type="submission" date="2019-02" db="EMBL/GenBank/DDBJ databases">
        <title>Genomic Encyclopedia of Type Strains, Phase IV (KMG-IV): sequencing the most valuable type-strain genomes for metagenomic binning, comparative biology and taxonomic classification.</title>
        <authorList>
            <person name="Goeker M."/>
        </authorList>
    </citation>
    <scope>NUCLEOTIDE SEQUENCE [LARGE SCALE GENOMIC DNA]</scope>
    <source>
        <strain evidence="5 6">DSM 21223</strain>
    </source>
</reference>
<name>A0ABY0IRZ4_9RHOO</name>
<evidence type="ECO:0000313" key="6">
    <source>
        <dbReference type="Proteomes" id="UP000292136"/>
    </source>
</evidence>
<dbReference type="EC" id="2.7.7.65" evidence="1"/>
<feature type="transmembrane region" description="Helical" evidence="3">
    <location>
        <begin position="38"/>
        <end position="58"/>
    </location>
</feature>
<dbReference type="InterPro" id="IPR029787">
    <property type="entry name" value="Nucleotide_cyclase"/>
</dbReference>
<evidence type="ECO:0000313" key="5">
    <source>
        <dbReference type="EMBL" id="RZT90363.1"/>
    </source>
</evidence>
<proteinExistence type="predicted"/>
<dbReference type="NCBIfam" id="TIGR00254">
    <property type="entry name" value="GGDEF"/>
    <property type="match status" value="1"/>
</dbReference>
<keyword evidence="3" id="KW-1133">Transmembrane helix</keyword>
<dbReference type="Proteomes" id="UP000292136">
    <property type="component" value="Unassembled WGS sequence"/>
</dbReference>
<comment type="caution">
    <text evidence="5">The sequence shown here is derived from an EMBL/GenBank/DDBJ whole genome shotgun (WGS) entry which is preliminary data.</text>
</comment>
<keyword evidence="3" id="KW-0472">Membrane</keyword>
<dbReference type="SUPFAM" id="SSF55073">
    <property type="entry name" value="Nucleotide cyclase"/>
    <property type="match status" value="1"/>
</dbReference>
<evidence type="ECO:0000259" key="4">
    <source>
        <dbReference type="PROSITE" id="PS50887"/>
    </source>
</evidence>
<evidence type="ECO:0000256" key="3">
    <source>
        <dbReference type="SAM" id="Phobius"/>
    </source>
</evidence>
<keyword evidence="3" id="KW-0812">Transmembrane</keyword>
<feature type="transmembrane region" description="Helical" evidence="3">
    <location>
        <begin position="95"/>
        <end position="115"/>
    </location>
</feature>
<evidence type="ECO:0000256" key="1">
    <source>
        <dbReference type="ARBA" id="ARBA00012528"/>
    </source>
</evidence>
<feature type="transmembrane region" description="Helical" evidence="3">
    <location>
        <begin position="64"/>
        <end position="83"/>
    </location>
</feature>